<accession>A0A8J2HWB6</accession>
<sequence length="143" mass="15107">MSSMKVHASSPRGSPTPLGNGHSVISVQGSTGGVTASPGNMLSESNIATLRSSDGQQNVATGNYSMQRWLQDDTRMPGRSNNGTVATNGDSSHIASSGGPNMVVVHQTQLNLPNSPHDIRYVGSWTGQLPIRKKNNQHYGSNH</sequence>
<dbReference type="Proteomes" id="UP000676310">
    <property type="component" value="Unassembled WGS sequence"/>
</dbReference>
<feature type="compositionally biased region" description="Polar residues" evidence="1">
    <location>
        <begin position="23"/>
        <end position="40"/>
    </location>
</feature>
<feature type="region of interest" description="Disordered" evidence="1">
    <location>
        <begin position="72"/>
        <end position="100"/>
    </location>
</feature>
<evidence type="ECO:0000256" key="1">
    <source>
        <dbReference type="SAM" id="MobiDB-lite"/>
    </source>
</evidence>
<feature type="region of interest" description="Disordered" evidence="1">
    <location>
        <begin position="1"/>
        <end position="40"/>
    </location>
</feature>
<organism evidence="2 3">
    <name type="scientific">Alternaria atra</name>
    <dbReference type="NCBI Taxonomy" id="119953"/>
    <lineage>
        <taxon>Eukaryota</taxon>
        <taxon>Fungi</taxon>
        <taxon>Dikarya</taxon>
        <taxon>Ascomycota</taxon>
        <taxon>Pezizomycotina</taxon>
        <taxon>Dothideomycetes</taxon>
        <taxon>Pleosporomycetidae</taxon>
        <taxon>Pleosporales</taxon>
        <taxon>Pleosporineae</taxon>
        <taxon>Pleosporaceae</taxon>
        <taxon>Alternaria</taxon>
        <taxon>Alternaria sect. Ulocladioides</taxon>
    </lineage>
</organism>
<protein>
    <submittedName>
        <fullName evidence="2">Uncharacterized protein</fullName>
    </submittedName>
</protein>
<comment type="caution">
    <text evidence="2">The sequence shown here is derived from an EMBL/GenBank/DDBJ whole genome shotgun (WGS) entry which is preliminary data.</text>
</comment>
<reference evidence="2" key="1">
    <citation type="submission" date="2021-05" db="EMBL/GenBank/DDBJ databases">
        <authorList>
            <person name="Stam R."/>
        </authorList>
    </citation>
    <scope>NUCLEOTIDE SEQUENCE</scope>
    <source>
        <strain evidence="2">CS162</strain>
    </source>
</reference>
<dbReference type="GeneID" id="67014616"/>
<dbReference type="AlphaFoldDB" id="A0A8J2HWB6"/>
<feature type="compositionally biased region" description="Polar residues" evidence="1">
    <location>
        <begin position="79"/>
        <end position="99"/>
    </location>
</feature>
<dbReference type="RefSeq" id="XP_043166639.1">
    <property type="nucleotide sequence ID" value="XM_043310704.1"/>
</dbReference>
<dbReference type="EMBL" id="CAJRGZ010000016">
    <property type="protein sequence ID" value="CAG5153250.1"/>
    <property type="molecule type" value="Genomic_DNA"/>
</dbReference>
<evidence type="ECO:0000313" key="3">
    <source>
        <dbReference type="Proteomes" id="UP000676310"/>
    </source>
</evidence>
<name>A0A8J2HWB6_9PLEO</name>
<proteinExistence type="predicted"/>
<keyword evidence="3" id="KW-1185">Reference proteome</keyword>
<evidence type="ECO:0000313" key="2">
    <source>
        <dbReference type="EMBL" id="CAG5153250.1"/>
    </source>
</evidence>
<gene>
    <name evidence="2" type="ORF">ALTATR162_LOCUS3098</name>
</gene>